<evidence type="ECO:0000313" key="2">
    <source>
        <dbReference type="EMBL" id="GJM51249.1"/>
    </source>
</evidence>
<dbReference type="EMBL" id="BQKB01000036">
    <property type="protein sequence ID" value="GJM53331.1"/>
    <property type="molecule type" value="Genomic_DNA"/>
</dbReference>
<evidence type="ECO:0000313" key="3">
    <source>
        <dbReference type="EMBL" id="GJM53331.1"/>
    </source>
</evidence>
<dbReference type="AlphaFoldDB" id="A0AAV5AXE1"/>
<dbReference type="Proteomes" id="UP001207736">
    <property type="component" value="Unassembled WGS sequence"/>
</dbReference>
<comment type="caution">
    <text evidence="2">The sequence shown here is derived from an EMBL/GenBank/DDBJ whole genome shotgun (WGS) entry which is preliminary data.</text>
</comment>
<evidence type="ECO:0000313" key="4">
    <source>
        <dbReference type="Proteomes" id="UP001207736"/>
    </source>
</evidence>
<feature type="region of interest" description="Disordered" evidence="1">
    <location>
        <begin position="55"/>
        <end position="75"/>
    </location>
</feature>
<evidence type="ECO:0000256" key="1">
    <source>
        <dbReference type="SAM" id="MobiDB-lite"/>
    </source>
</evidence>
<dbReference type="Proteomes" id="UP001208692">
    <property type="component" value="Unassembled WGS sequence"/>
</dbReference>
<feature type="compositionally biased region" description="Basic and acidic residues" evidence="1">
    <location>
        <begin position="55"/>
        <end position="65"/>
    </location>
</feature>
<protein>
    <submittedName>
        <fullName evidence="2">Uncharacterized protein</fullName>
    </submittedName>
</protein>
<gene>
    <name evidence="2" type="ORF">RCZ15_22220</name>
    <name evidence="3" type="ORF">RCZ16_16480</name>
</gene>
<dbReference type="RefSeq" id="WP_264847092.1">
    <property type="nucleotide sequence ID" value="NZ_BPMA01000040.1"/>
</dbReference>
<name>A0AAV5AXE1_9FLAO</name>
<sequence>MGIFKKANNIYITVRATYTSISGSSYEEAEEVIIEATNGDLELISQKRVIMQGLGKEDGEQKIEQSESNDSDNEPDFFIHFRLPKKYDGDFGFDWLRKEYLPIDEGGGKEYVFQTLMI</sequence>
<proteinExistence type="predicted"/>
<dbReference type="EMBL" id="BQKA01000046">
    <property type="protein sequence ID" value="GJM51249.1"/>
    <property type="molecule type" value="Genomic_DNA"/>
</dbReference>
<organism evidence="2 4">
    <name type="scientific">Capnocytophaga catalasegens</name>
    <dbReference type="NCBI Taxonomy" id="1004260"/>
    <lineage>
        <taxon>Bacteria</taxon>
        <taxon>Pseudomonadati</taxon>
        <taxon>Bacteroidota</taxon>
        <taxon>Flavobacteriia</taxon>
        <taxon>Flavobacteriales</taxon>
        <taxon>Flavobacteriaceae</taxon>
        <taxon>Capnocytophaga</taxon>
    </lineage>
</organism>
<reference evidence="2 5" key="1">
    <citation type="submission" date="2021-11" db="EMBL/GenBank/DDBJ databases">
        <title>Draft genome sequence of Capnocytophaga sp. strain KC07075 isolated from cat oral cavity.</title>
        <authorList>
            <person name="Suzuki M."/>
            <person name="Imaoka K."/>
            <person name="Kimura M."/>
            <person name="Morikawa S."/>
            <person name="Maeda K."/>
        </authorList>
    </citation>
    <scope>NUCLEOTIDE SEQUENCE</scope>
    <source>
        <strain evidence="2">KC07075</strain>
        <strain evidence="3 5">KC07079</strain>
    </source>
</reference>
<evidence type="ECO:0000313" key="5">
    <source>
        <dbReference type="Proteomes" id="UP001208692"/>
    </source>
</evidence>
<keyword evidence="5" id="KW-1185">Reference proteome</keyword>
<accession>A0AAV5AXE1</accession>